<dbReference type="GO" id="GO:0008955">
    <property type="term" value="F:peptidoglycan glycosyltransferase activity"/>
    <property type="evidence" value="ECO:0007669"/>
    <property type="project" value="UniProtKB-UniRule"/>
</dbReference>
<reference evidence="14 15" key="1">
    <citation type="submission" date="2016-10" db="EMBL/GenBank/DDBJ databases">
        <authorList>
            <person name="de Groot N.N."/>
        </authorList>
    </citation>
    <scope>NUCLEOTIDE SEQUENCE [LARGE SCALE GENOMIC DNA]</scope>
    <source>
        <strain evidence="14 15">DSM 23609</strain>
    </source>
</reference>
<comment type="function">
    <text evidence="11">Peptidoglycan polymerase that catalyzes glycan chain elongation from lipid-linked precursors.</text>
</comment>
<evidence type="ECO:0000313" key="15">
    <source>
        <dbReference type="Proteomes" id="UP000199771"/>
    </source>
</evidence>
<sequence length="338" mass="37181">MNTAPPRQPPSLGVPAHKSLPALYGSPRRQTPPAPSPRRRRLSVLDWIVRLLLGLFALIVLTVLALRWLPVPTTAFMLQSPVTPVRYTWVPASRIADSMRAAVIAAEDQKFFEHRGFDFEAIEKAIDHNRQRRQRRGASTISQQTAKNLFLWPGGGYFRKGLEAGLTVLIETLWPKERILEVYLNIAEFGPGIYGVEAAAQTFFGKPASRLTALESARLAAVLPSPRRWSARQPGPYVQARSAWILRQMGYGPRHDPEPEPPAEPDQNDESGTAAPLTTDTPPAAPEDAGMMETDPAHERAVPARDPTRDADPQPLAAETASTAEQPADRPTTDNPPP</sequence>
<dbReference type="SUPFAM" id="SSF53955">
    <property type="entry name" value="Lysozyme-like"/>
    <property type="match status" value="1"/>
</dbReference>
<evidence type="ECO:0000256" key="12">
    <source>
        <dbReference type="SAM" id="MobiDB-lite"/>
    </source>
</evidence>
<dbReference type="GO" id="GO:0071555">
    <property type="term" value="P:cell wall organization"/>
    <property type="evidence" value="ECO:0007669"/>
    <property type="project" value="UniProtKB-KW"/>
</dbReference>
<dbReference type="PANTHER" id="PTHR30400:SF0">
    <property type="entry name" value="BIOSYNTHETIC PEPTIDOGLYCAN TRANSGLYCOSYLASE"/>
    <property type="match status" value="1"/>
</dbReference>
<evidence type="ECO:0000256" key="2">
    <source>
        <dbReference type="ARBA" id="ARBA00022519"/>
    </source>
</evidence>
<dbReference type="GO" id="GO:0009252">
    <property type="term" value="P:peptidoglycan biosynthetic process"/>
    <property type="evidence" value="ECO:0007669"/>
    <property type="project" value="UniProtKB-UniRule"/>
</dbReference>
<feature type="compositionally biased region" description="Acidic residues" evidence="12">
    <location>
        <begin position="259"/>
        <end position="269"/>
    </location>
</feature>
<dbReference type="GO" id="GO:0008360">
    <property type="term" value="P:regulation of cell shape"/>
    <property type="evidence" value="ECO:0007669"/>
    <property type="project" value="UniProtKB-KW"/>
</dbReference>
<keyword evidence="6 11" id="KW-0133">Cell shape</keyword>
<evidence type="ECO:0000256" key="1">
    <source>
        <dbReference type="ARBA" id="ARBA00022475"/>
    </source>
</evidence>
<evidence type="ECO:0000313" key="14">
    <source>
        <dbReference type="EMBL" id="SFF59306.1"/>
    </source>
</evidence>
<dbReference type="NCBIfam" id="TIGR02070">
    <property type="entry name" value="mono_pep_trsgly"/>
    <property type="match status" value="1"/>
</dbReference>
<dbReference type="EC" id="2.4.99.28" evidence="11"/>
<evidence type="ECO:0000259" key="13">
    <source>
        <dbReference type="Pfam" id="PF00912"/>
    </source>
</evidence>
<dbReference type="HAMAP" id="MF_00766">
    <property type="entry name" value="PGT_MtgA"/>
    <property type="match status" value="1"/>
</dbReference>
<dbReference type="InterPro" id="IPR023346">
    <property type="entry name" value="Lysozyme-like_dom_sf"/>
</dbReference>
<feature type="region of interest" description="Disordered" evidence="12">
    <location>
        <begin position="250"/>
        <end position="338"/>
    </location>
</feature>
<organism evidence="14 15">
    <name type="scientific">Fontimonas thermophila</name>
    <dbReference type="NCBI Taxonomy" id="1076937"/>
    <lineage>
        <taxon>Bacteria</taxon>
        <taxon>Pseudomonadati</taxon>
        <taxon>Pseudomonadota</taxon>
        <taxon>Gammaproteobacteria</taxon>
        <taxon>Nevskiales</taxon>
        <taxon>Nevskiaceae</taxon>
        <taxon>Fontimonas</taxon>
    </lineage>
</organism>
<protein>
    <recommendedName>
        <fullName evidence="11">Biosynthetic peptidoglycan transglycosylase</fullName>
        <ecNumber evidence="11">2.4.99.28</ecNumber>
    </recommendedName>
    <alternativeName>
        <fullName evidence="11">Glycan polymerase</fullName>
    </alternativeName>
    <alternativeName>
        <fullName evidence="11">Peptidoglycan glycosyltransferase MtgA</fullName>
        <shortName evidence="11">PGT</shortName>
    </alternativeName>
</protein>
<evidence type="ECO:0000256" key="10">
    <source>
        <dbReference type="ARBA" id="ARBA00023316"/>
    </source>
</evidence>
<keyword evidence="4 11" id="KW-0808">Transferase</keyword>
<evidence type="ECO:0000256" key="7">
    <source>
        <dbReference type="ARBA" id="ARBA00022984"/>
    </source>
</evidence>
<dbReference type="OrthoDB" id="9766909at2"/>
<evidence type="ECO:0000256" key="5">
    <source>
        <dbReference type="ARBA" id="ARBA00022692"/>
    </source>
</evidence>
<dbReference type="STRING" id="1076937.SAMN04488120_1116"/>
<dbReference type="UniPathway" id="UPA00219"/>
<dbReference type="GO" id="GO:0009274">
    <property type="term" value="C:peptidoglycan-based cell wall"/>
    <property type="evidence" value="ECO:0007669"/>
    <property type="project" value="InterPro"/>
</dbReference>
<comment type="subcellular location">
    <subcellularLocation>
        <location evidence="11">Cell inner membrane</location>
        <topology evidence="11">Single-pass membrane protein</topology>
    </subcellularLocation>
</comment>
<proteinExistence type="inferred from homology"/>
<evidence type="ECO:0000256" key="4">
    <source>
        <dbReference type="ARBA" id="ARBA00022679"/>
    </source>
</evidence>
<feature type="region of interest" description="Disordered" evidence="12">
    <location>
        <begin position="1"/>
        <end position="38"/>
    </location>
</feature>
<keyword evidence="1 11" id="KW-1003">Cell membrane</keyword>
<feature type="transmembrane region" description="Helical" evidence="11">
    <location>
        <begin position="47"/>
        <end position="69"/>
    </location>
</feature>
<comment type="similarity">
    <text evidence="11">Belongs to the glycosyltransferase 51 family.</text>
</comment>
<dbReference type="EMBL" id="FOOC01000011">
    <property type="protein sequence ID" value="SFF59306.1"/>
    <property type="molecule type" value="Genomic_DNA"/>
</dbReference>
<dbReference type="Proteomes" id="UP000199771">
    <property type="component" value="Unassembled WGS sequence"/>
</dbReference>
<accession>A0A1I2K308</accession>
<evidence type="ECO:0000256" key="8">
    <source>
        <dbReference type="ARBA" id="ARBA00022989"/>
    </source>
</evidence>
<keyword evidence="2 11" id="KW-0997">Cell inner membrane</keyword>
<feature type="domain" description="Glycosyl transferase family 51" evidence="13">
    <location>
        <begin position="85"/>
        <end position="249"/>
    </location>
</feature>
<dbReference type="AlphaFoldDB" id="A0A1I2K308"/>
<keyword evidence="8 11" id="KW-1133">Transmembrane helix</keyword>
<keyword evidence="7 11" id="KW-0573">Peptidoglycan synthesis</keyword>
<keyword evidence="15" id="KW-1185">Reference proteome</keyword>
<evidence type="ECO:0000256" key="11">
    <source>
        <dbReference type="HAMAP-Rule" id="MF_00766"/>
    </source>
</evidence>
<feature type="compositionally biased region" description="Low complexity" evidence="12">
    <location>
        <begin position="273"/>
        <end position="282"/>
    </location>
</feature>
<dbReference type="PANTHER" id="PTHR30400">
    <property type="entry name" value="MONOFUNCTIONAL BIOSYNTHETIC PEPTIDOGLYCAN TRANSGLYCOSYLASE"/>
    <property type="match status" value="1"/>
</dbReference>
<evidence type="ECO:0000256" key="3">
    <source>
        <dbReference type="ARBA" id="ARBA00022676"/>
    </source>
</evidence>
<dbReference type="Gene3D" id="1.10.3810.10">
    <property type="entry name" value="Biosynthetic peptidoglycan transglycosylase-like"/>
    <property type="match status" value="1"/>
</dbReference>
<evidence type="ECO:0000256" key="9">
    <source>
        <dbReference type="ARBA" id="ARBA00023136"/>
    </source>
</evidence>
<name>A0A1I2K308_9GAMM</name>
<keyword evidence="3 11" id="KW-0328">Glycosyltransferase</keyword>
<keyword evidence="9 11" id="KW-0472">Membrane</keyword>
<dbReference type="GO" id="GO:0005886">
    <property type="term" value="C:plasma membrane"/>
    <property type="evidence" value="ECO:0007669"/>
    <property type="project" value="UniProtKB-SubCell"/>
</dbReference>
<gene>
    <name evidence="11" type="primary">mtgA</name>
    <name evidence="14" type="ORF">SAMN04488120_1116</name>
</gene>
<dbReference type="InterPro" id="IPR011812">
    <property type="entry name" value="Pep_trsgly"/>
</dbReference>
<dbReference type="InterPro" id="IPR036950">
    <property type="entry name" value="PBP_transglycosylase"/>
</dbReference>
<comment type="pathway">
    <text evidence="11">Cell wall biogenesis; peptidoglycan biosynthesis.</text>
</comment>
<dbReference type="InterPro" id="IPR001264">
    <property type="entry name" value="Glyco_trans_51"/>
</dbReference>
<comment type="catalytic activity">
    <reaction evidence="11">
        <text>[GlcNAc-(1-&gt;4)-Mur2Ac(oyl-L-Ala-gamma-D-Glu-L-Lys-D-Ala-D-Ala)](n)-di-trans,octa-cis-undecaprenyl diphosphate + beta-D-GlcNAc-(1-&gt;4)-Mur2Ac(oyl-L-Ala-gamma-D-Glu-L-Lys-D-Ala-D-Ala)-di-trans,octa-cis-undecaprenyl diphosphate = [GlcNAc-(1-&gt;4)-Mur2Ac(oyl-L-Ala-gamma-D-Glu-L-Lys-D-Ala-D-Ala)](n+1)-di-trans,octa-cis-undecaprenyl diphosphate + di-trans,octa-cis-undecaprenyl diphosphate + H(+)</text>
        <dbReference type="Rhea" id="RHEA:23708"/>
        <dbReference type="Rhea" id="RHEA-COMP:9602"/>
        <dbReference type="Rhea" id="RHEA-COMP:9603"/>
        <dbReference type="ChEBI" id="CHEBI:15378"/>
        <dbReference type="ChEBI" id="CHEBI:58405"/>
        <dbReference type="ChEBI" id="CHEBI:60033"/>
        <dbReference type="ChEBI" id="CHEBI:78435"/>
        <dbReference type="EC" id="2.4.99.28"/>
    </reaction>
</comment>
<dbReference type="GO" id="GO:0016763">
    <property type="term" value="F:pentosyltransferase activity"/>
    <property type="evidence" value="ECO:0007669"/>
    <property type="project" value="InterPro"/>
</dbReference>
<dbReference type="Pfam" id="PF00912">
    <property type="entry name" value="Transgly"/>
    <property type="match status" value="1"/>
</dbReference>
<keyword evidence="5 11" id="KW-0812">Transmembrane</keyword>
<evidence type="ECO:0000256" key="6">
    <source>
        <dbReference type="ARBA" id="ARBA00022960"/>
    </source>
</evidence>
<feature type="compositionally biased region" description="Basic and acidic residues" evidence="12">
    <location>
        <begin position="295"/>
        <end position="312"/>
    </location>
</feature>
<keyword evidence="10 11" id="KW-0961">Cell wall biogenesis/degradation</keyword>